<evidence type="ECO:0000313" key="3">
    <source>
        <dbReference type="Proteomes" id="UP000326950"/>
    </source>
</evidence>
<proteinExistence type="predicted"/>
<dbReference type="EMBL" id="ML738598">
    <property type="protein sequence ID" value="KAE8165761.1"/>
    <property type="molecule type" value="Genomic_DNA"/>
</dbReference>
<accession>A0A5N6V778</accession>
<dbReference type="AlphaFoldDB" id="A0A5N6V778"/>
<dbReference type="OrthoDB" id="2103397at2759"/>
<gene>
    <name evidence="2" type="ORF">BDV40DRAFT_297166</name>
</gene>
<protein>
    <submittedName>
        <fullName evidence="2">Uncharacterized protein</fullName>
    </submittedName>
</protein>
<organism evidence="2 3">
    <name type="scientific">Aspergillus tamarii</name>
    <dbReference type="NCBI Taxonomy" id="41984"/>
    <lineage>
        <taxon>Eukaryota</taxon>
        <taxon>Fungi</taxon>
        <taxon>Dikarya</taxon>
        <taxon>Ascomycota</taxon>
        <taxon>Pezizomycotina</taxon>
        <taxon>Eurotiomycetes</taxon>
        <taxon>Eurotiomycetidae</taxon>
        <taxon>Eurotiales</taxon>
        <taxon>Aspergillaceae</taxon>
        <taxon>Aspergillus</taxon>
        <taxon>Aspergillus subgen. Circumdati</taxon>
    </lineage>
</organism>
<reference evidence="2 3" key="1">
    <citation type="submission" date="2019-04" db="EMBL/GenBank/DDBJ databases">
        <title>Friends and foes A comparative genomics study of 23 Aspergillus species from section Flavi.</title>
        <authorList>
            <consortium name="DOE Joint Genome Institute"/>
            <person name="Kjaerbolling I."/>
            <person name="Vesth T."/>
            <person name="Frisvad J.C."/>
            <person name="Nybo J.L."/>
            <person name="Theobald S."/>
            <person name="Kildgaard S."/>
            <person name="Isbrandt T."/>
            <person name="Kuo A."/>
            <person name="Sato A."/>
            <person name="Lyhne E.K."/>
            <person name="Kogle M.E."/>
            <person name="Wiebenga A."/>
            <person name="Kun R.S."/>
            <person name="Lubbers R.J."/>
            <person name="Makela M.R."/>
            <person name="Barry K."/>
            <person name="Chovatia M."/>
            <person name="Clum A."/>
            <person name="Daum C."/>
            <person name="Haridas S."/>
            <person name="He G."/>
            <person name="LaButti K."/>
            <person name="Lipzen A."/>
            <person name="Mondo S."/>
            <person name="Riley R."/>
            <person name="Salamov A."/>
            <person name="Simmons B.A."/>
            <person name="Magnuson J.K."/>
            <person name="Henrissat B."/>
            <person name="Mortensen U.H."/>
            <person name="Larsen T.O."/>
            <person name="Devries R.P."/>
            <person name="Grigoriev I.V."/>
            <person name="Machida M."/>
            <person name="Baker S.E."/>
            <person name="Andersen M.R."/>
        </authorList>
    </citation>
    <scope>NUCLEOTIDE SEQUENCE [LARGE SCALE GENOMIC DNA]</scope>
    <source>
        <strain evidence="2 3">CBS 117626</strain>
    </source>
</reference>
<evidence type="ECO:0000313" key="2">
    <source>
        <dbReference type="EMBL" id="KAE8165761.1"/>
    </source>
</evidence>
<feature type="region of interest" description="Disordered" evidence="1">
    <location>
        <begin position="1"/>
        <end position="21"/>
    </location>
</feature>
<dbReference type="Proteomes" id="UP000326950">
    <property type="component" value="Unassembled WGS sequence"/>
</dbReference>
<sequence length="377" mass="44062">MSQDNQVPQNEEGDAQPRRRLHIRQRVGRVANRTRGFVFRSGEKIVNGTRTAAHITHVLGYRAYERTFDNLHAAFPKQIRAPVGELLVEARKQFRIFRLREDQADEEITGRANSTRIINTFLRSVGLRHIDYGTNEQGPWDLGADDIHRIVQESGQMPQPYGTARPFVGDYRGWVNGRMQFTVNIMQREAARRILDIIHLDAARETLKMTLPEMNQIIHADFTVGANRYRLQCHVDYVLWHGYKHLWDTNLIIIKQQEYDERQALSPLAAMALIYHLRDLPDKDKETWGLYTDSINYLFFHVDNQGLYSKRAYFGGDQRLYQGFRLWLKIYDQAYARARRIRERAAEPMTELQIARTPETIYDPLHQVVLETQGALL</sequence>
<evidence type="ECO:0000256" key="1">
    <source>
        <dbReference type="SAM" id="MobiDB-lite"/>
    </source>
</evidence>
<name>A0A5N6V778_ASPTM</name>
<keyword evidence="3" id="KW-1185">Reference proteome</keyword>